<protein>
    <submittedName>
        <fullName evidence="1">Uncharacterized protein</fullName>
    </submittedName>
</protein>
<organism evidence="1">
    <name type="scientific">Tanacetum cinerariifolium</name>
    <name type="common">Dalmatian daisy</name>
    <name type="synonym">Chrysanthemum cinerariifolium</name>
    <dbReference type="NCBI Taxonomy" id="118510"/>
    <lineage>
        <taxon>Eukaryota</taxon>
        <taxon>Viridiplantae</taxon>
        <taxon>Streptophyta</taxon>
        <taxon>Embryophyta</taxon>
        <taxon>Tracheophyta</taxon>
        <taxon>Spermatophyta</taxon>
        <taxon>Magnoliopsida</taxon>
        <taxon>eudicotyledons</taxon>
        <taxon>Gunneridae</taxon>
        <taxon>Pentapetalae</taxon>
        <taxon>asterids</taxon>
        <taxon>campanulids</taxon>
        <taxon>Asterales</taxon>
        <taxon>Asteraceae</taxon>
        <taxon>Asteroideae</taxon>
        <taxon>Anthemideae</taxon>
        <taxon>Anthemidinae</taxon>
        <taxon>Tanacetum</taxon>
    </lineage>
</organism>
<feature type="non-terminal residue" evidence="1">
    <location>
        <position position="119"/>
    </location>
</feature>
<accession>A0A699WR93</accession>
<dbReference type="EMBL" id="BKCJ011752843">
    <property type="protein sequence ID" value="GFD50115.1"/>
    <property type="molecule type" value="Genomic_DNA"/>
</dbReference>
<sequence>ARGDDDLVGHQFFHDTGVAHHVDGTLVSETAGSEEYVNAIARVVTGARRHLLVDDFFGVLQHIREREPARLANGPEHRVGVELNDLLDRVTQRLGRDRAQVSAVAADLPTAVDHGYLAP</sequence>
<dbReference type="AlphaFoldDB" id="A0A699WR93"/>
<reference evidence="1" key="1">
    <citation type="journal article" date="2019" name="Sci. Rep.">
        <title>Draft genome of Tanacetum cinerariifolium, the natural source of mosquito coil.</title>
        <authorList>
            <person name="Yamashiro T."/>
            <person name="Shiraishi A."/>
            <person name="Satake H."/>
            <person name="Nakayama K."/>
        </authorList>
    </citation>
    <scope>NUCLEOTIDE SEQUENCE</scope>
</reference>
<comment type="caution">
    <text evidence="1">The sequence shown here is derived from an EMBL/GenBank/DDBJ whole genome shotgun (WGS) entry which is preliminary data.</text>
</comment>
<feature type="non-terminal residue" evidence="1">
    <location>
        <position position="1"/>
    </location>
</feature>
<proteinExistence type="predicted"/>
<gene>
    <name evidence="1" type="ORF">Tci_922084</name>
</gene>
<name>A0A699WR93_TANCI</name>
<evidence type="ECO:0000313" key="1">
    <source>
        <dbReference type="EMBL" id="GFD50115.1"/>
    </source>
</evidence>